<evidence type="ECO:0000256" key="6">
    <source>
        <dbReference type="ARBA" id="ARBA00022837"/>
    </source>
</evidence>
<protein>
    <submittedName>
        <fullName evidence="10">Calpain-3</fullName>
    </submittedName>
</protein>
<proteinExistence type="predicted"/>
<dbReference type="SUPFAM" id="SSF47473">
    <property type="entry name" value="EF-hand"/>
    <property type="match status" value="1"/>
</dbReference>
<reference evidence="10 11" key="1">
    <citation type="submission" date="2021-07" db="EMBL/GenBank/DDBJ databases">
        <authorList>
            <person name="Palmer J.M."/>
        </authorList>
    </citation>
    <scope>NUCLEOTIDE SEQUENCE [LARGE SCALE GENOMIC DNA]</scope>
    <source>
        <strain evidence="10 11">AT_MEX2019</strain>
        <tissue evidence="10">Muscle</tissue>
    </source>
</reference>
<feature type="domain" description="EF-hand" evidence="9">
    <location>
        <begin position="83"/>
        <end position="118"/>
    </location>
</feature>
<sequence>PIVFVSDRARANKEIEHDGIQGERKKKPKQKLLQPEEETEEEKRFRAIYKQIAGEDMEICANELKKIMMNVLSKHNEIKTEGFSLETCRSMIALMDTDGSGKLNFQEFKHLWKKIKAWQLIFKRYDEDKSCSISSFEMRNAVSDAGFHLNKQLYDIIAMRYADEHLNIDFDSYICCFVRLEGMFSKSIYYYAWLLHLPKHTNYITKVLLKQKVENNQNKRYRQISLYSMCEKSLLSQKGINLIRISYRNPRMSARIIKKKALIWLYLFILQGHLMPSIKMEME</sequence>
<dbReference type="EMBL" id="JAHUTI010021560">
    <property type="protein sequence ID" value="MED6239527.1"/>
    <property type="molecule type" value="Genomic_DNA"/>
</dbReference>
<evidence type="ECO:0000256" key="7">
    <source>
        <dbReference type="ARBA" id="ARBA00023136"/>
    </source>
</evidence>
<keyword evidence="4" id="KW-0479">Metal-binding</keyword>
<evidence type="ECO:0000256" key="2">
    <source>
        <dbReference type="ARBA" id="ARBA00004496"/>
    </source>
</evidence>
<evidence type="ECO:0000256" key="3">
    <source>
        <dbReference type="ARBA" id="ARBA00022490"/>
    </source>
</evidence>
<dbReference type="PROSITE" id="PS00018">
    <property type="entry name" value="EF_HAND_1"/>
    <property type="match status" value="1"/>
</dbReference>
<dbReference type="Pfam" id="PF16648">
    <property type="entry name" value="Calpain_u2"/>
    <property type="match status" value="1"/>
</dbReference>
<dbReference type="SMART" id="SM00054">
    <property type="entry name" value="EFh"/>
    <property type="match status" value="2"/>
</dbReference>
<dbReference type="PROSITE" id="PS50222">
    <property type="entry name" value="EF_HAND_2"/>
    <property type="match status" value="2"/>
</dbReference>
<keyword evidence="7" id="KW-0472">Membrane</keyword>
<dbReference type="InterPro" id="IPR011992">
    <property type="entry name" value="EF-hand-dom_pair"/>
</dbReference>
<evidence type="ECO:0000256" key="4">
    <source>
        <dbReference type="ARBA" id="ARBA00022723"/>
    </source>
</evidence>
<dbReference type="Proteomes" id="UP001345963">
    <property type="component" value="Unassembled WGS sequence"/>
</dbReference>
<evidence type="ECO:0000256" key="5">
    <source>
        <dbReference type="ARBA" id="ARBA00022737"/>
    </source>
</evidence>
<keyword evidence="5" id="KW-0677">Repeat</keyword>
<keyword evidence="6" id="KW-0106">Calcium</keyword>
<evidence type="ECO:0000259" key="9">
    <source>
        <dbReference type="PROSITE" id="PS50222"/>
    </source>
</evidence>
<comment type="caution">
    <text evidence="10">The sequence shown here is derived from an EMBL/GenBank/DDBJ whole genome shotgun (WGS) entry which is preliminary data.</text>
</comment>
<keyword evidence="11" id="KW-1185">Reference proteome</keyword>
<dbReference type="PANTHER" id="PTHR46735">
    <property type="entry name" value="CALPAIN, SMALL SUBUNIT 1 A-RELATED"/>
    <property type="match status" value="1"/>
</dbReference>
<dbReference type="Gene3D" id="1.10.238.10">
    <property type="entry name" value="EF-hand"/>
    <property type="match status" value="1"/>
</dbReference>
<feature type="domain" description="EF-hand" evidence="9">
    <location>
        <begin position="121"/>
        <end position="148"/>
    </location>
</feature>
<feature type="non-terminal residue" evidence="10">
    <location>
        <position position="1"/>
    </location>
</feature>
<evidence type="ECO:0000313" key="11">
    <source>
        <dbReference type="Proteomes" id="UP001345963"/>
    </source>
</evidence>
<keyword evidence="3" id="KW-0963">Cytoplasm</keyword>
<evidence type="ECO:0000313" key="10">
    <source>
        <dbReference type="EMBL" id="MED6239527.1"/>
    </source>
</evidence>
<accession>A0ABU7AMT0</accession>
<dbReference type="InterPro" id="IPR032100">
    <property type="entry name" value="Calpain_u2"/>
</dbReference>
<organism evidence="10 11">
    <name type="scientific">Ataeniobius toweri</name>
    <dbReference type="NCBI Taxonomy" id="208326"/>
    <lineage>
        <taxon>Eukaryota</taxon>
        <taxon>Metazoa</taxon>
        <taxon>Chordata</taxon>
        <taxon>Craniata</taxon>
        <taxon>Vertebrata</taxon>
        <taxon>Euteleostomi</taxon>
        <taxon>Actinopterygii</taxon>
        <taxon>Neopterygii</taxon>
        <taxon>Teleostei</taxon>
        <taxon>Neoteleostei</taxon>
        <taxon>Acanthomorphata</taxon>
        <taxon>Ovalentaria</taxon>
        <taxon>Atherinomorphae</taxon>
        <taxon>Cyprinodontiformes</taxon>
        <taxon>Goodeidae</taxon>
        <taxon>Ataeniobius</taxon>
    </lineage>
</organism>
<evidence type="ECO:0000256" key="1">
    <source>
        <dbReference type="ARBA" id="ARBA00004308"/>
    </source>
</evidence>
<gene>
    <name evidence="10" type="primary">CAPN3_1</name>
    <name evidence="10" type="ORF">ATANTOWER_007638</name>
</gene>
<dbReference type="PANTHER" id="PTHR46735:SF3">
    <property type="entry name" value="CALPAIN SMALL SUBUNIT 1-RELATED"/>
    <property type="match status" value="1"/>
</dbReference>
<comment type="subcellular location">
    <subcellularLocation>
        <location evidence="2">Cytoplasm</location>
    </subcellularLocation>
    <subcellularLocation>
        <location evidence="1">Endomembrane system</location>
    </subcellularLocation>
</comment>
<evidence type="ECO:0000256" key="8">
    <source>
        <dbReference type="SAM" id="MobiDB-lite"/>
    </source>
</evidence>
<dbReference type="InterPro" id="IPR018247">
    <property type="entry name" value="EF_Hand_1_Ca_BS"/>
</dbReference>
<name>A0ABU7AMT0_9TELE</name>
<dbReference type="InterPro" id="IPR002048">
    <property type="entry name" value="EF_hand_dom"/>
</dbReference>
<feature type="compositionally biased region" description="Basic and acidic residues" evidence="8">
    <location>
        <begin position="7"/>
        <end position="23"/>
    </location>
</feature>
<feature type="region of interest" description="Disordered" evidence="8">
    <location>
        <begin position="1"/>
        <end position="39"/>
    </location>
</feature>
<dbReference type="Pfam" id="PF00036">
    <property type="entry name" value="EF-hand_1"/>
    <property type="match status" value="1"/>
</dbReference>